<dbReference type="Gene3D" id="3.30.2410.10">
    <property type="entry name" value="Hect, E3 ligase catalytic domain"/>
    <property type="match status" value="1"/>
</dbReference>
<dbReference type="InParanoid" id="A0A2K2D272"/>
<feature type="domain" description="HECT" evidence="7">
    <location>
        <begin position="324"/>
        <end position="656"/>
    </location>
</feature>
<reference evidence="8" key="2">
    <citation type="submission" date="2017-06" db="EMBL/GenBank/DDBJ databases">
        <title>WGS assembly of Brachypodium distachyon.</title>
        <authorList>
            <consortium name="The International Brachypodium Initiative"/>
            <person name="Lucas S."/>
            <person name="Harmon-Smith M."/>
            <person name="Lail K."/>
            <person name="Tice H."/>
            <person name="Grimwood J."/>
            <person name="Bruce D."/>
            <person name="Barry K."/>
            <person name="Shu S."/>
            <person name="Lindquist E."/>
            <person name="Wang M."/>
            <person name="Pitluck S."/>
            <person name="Vogel J.P."/>
            <person name="Garvin D.F."/>
            <person name="Mockler T.C."/>
            <person name="Schmutz J."/>
            <person name="Rokhsar D."/>
            <person name="Bevan M.W."/>
        </authorList>
    </citation>
    <scope>NUCLEOTIDE SEQUENCE</scope>
    <source>
        <strain evidence="8">Bd21</strain>
    </source>
</reference>
<keyword evidence="5 6" id="KW-0833">Ubl conjugation pathway</keyword>
<feature type="active site" description="Glycyl thioester intermediate" evidence="6">
    <location>
        <position position="629"/>
    </location>
</feature>
<keyword evidence="10" id="KW-1185">Reference proteome</keyword>
<gene>
    <name evidence="8" type="ORF">BRADI_3g39795v3</name>
</gene>
<proteinExistence type="predicted"/>
<evidence type="ECO:0000259" key="7">
    <source>
        <dbReference type="PROSITE" id="PS50237"/>
    </source>
</evidence>
<protein>
    <recommendedName>
        <fullName evidence="3">HECT-type E3 ubiquitin transferase</fullName>
        <ecNumber evidence="3">2.3.2.26</ecNumber>
    </recommendedName>
</protein>
<evidence type="ECO:0000256" key="1">
    <source>
        <dbReference type="ARBA" id="ARBA00000885"/>
    </source>
</evidence>
<dbReference type="PANTHER" id="PTHR11254:SF439">
    <property type="entry name" value="HECT DOMAIN-CONTAINING PROTEIN"/>
    <property type="match status" value="1"/>
</dbReference>
<dbReference type="Gene3D" id="3.30.2160.10">
    <property type="entry name" value="Hect, E3 ligase catalytic domain"/>
    <property type="match status" value="1"/>
</dbReference>
<dbReference type="Pfam" id="PF00632">
    <property type="entry name" value="HECT"/>
    <property type="match status" value="1"/>
</dbReference>
<organism evidence="8">
    <name type="scientific">Brachypodium distachyon</name>
    <name type="common">Purple false brome</name>
    <name type="synonym">Trachynia distachya</name>
    <dbReference type="NCBI Taxonomy" id="15368"/>
    <lineage>
        <taxon>Eukaryota</taxon>
        <taxon>Viridiplantae</taxon>
        <taxon>Streptophyta</taxon>
        <taxon>Embryophyta</taxon>
        <taxon>Tracheophyta</taxon>
        <taxon>Spermatophyta</taxon>
        <taxon>Magnoliopsida</taxon>
        <taxon>Liliopsida</taxon>
        <taxon>Poales</taxon>
        <taxon>Poaceae</taxon>
        <taxon>BOP clade</taxon>
        <taxon>Pooideae</taxon>
        <taxon>Stipodae</taxon>
        <taxon>Brachypodieae</taxon>
        <taxon>Brachypodium</taxon>
    </lineage>
</organism>
<sequence length="656" mass="74116">MVGEFLDVFVRSGLARLLVRLYLLSTWPVHHYRAKAAMECFLDSSAIVRMPLHVKAWTAPLCLSFCQAMVSDYPGNNGREDPLYKDIRGRLAVVIALHGQLLPKEWVINHLTPFAVETANEVIANYNAGFLPETDALLEFKKFFSALCREMAHVWQQADNLSLLPSRHRQPQPLQQTIVLTLTAIELLMLVDQLLSRLPPLPPSEHMVNTLWVLLATVDSWTDVRSDHILLAGLRETIRARAARLNALVLGTGAARSRQEDVVRLSPRLKRVLWFDARRHLAAAMLPMPLSGSDSEHLPQPFELLVDRTRLLENSFVCVSRASRHELLNCKLTVRFLHEEASHSQAGVTREWLVLVCRALFDPQLTLFCPCPHNRRRFFLNEASAANHRLNLQYLNFAGRIIGLALMYNVQVGVLFDRTLFVQLAMDDITEDPLLALDDIADADPLLHASCRQILEMEPVVVGSGVLGLTPTRQVSPGGRNVAVNSLNRRHFVDQLITNIFVNSTKEQLVSFAEGFSSMLVDPGMRGAFFRTLYLEDLDKMLGGSVGAIDVEEWKGNVEYRGYNEEDEQIKWFWEAVESMTAEEQRRLLFFWTSVEYLPLDGFRGLGFGLIISRALDETSDHLPSSSTCLNLLNLPSYTSFAMTLSRLKIIAQEHV</sequence>
<reference evidence="9" key="3">
    <citation type="submission" date="2018-08" db="UniProtKB">
        <authorList>
            <consortium name="EnsemblPlants"/>
        </authorList>
    </citation>
    <scope>IDENTIFICATION</scope>
    <source>
        <strain evidence="9">cv. Bd21</strain>
    </source>
</reference>
<name>A0A2K2D272_BRADI</name>
<dbReference type="GO" id="GO:0005737">
    <property type="term" value="C:cytoplasm"/>
    <property type="evidence" value="ECO:0000318"/>
    <property type="project" value="GO_Central"/>
</dbReference>
<evidence type="ECO:0000313" key="9">
    <source>
        <dbReference type="EnsemblPlants" id="PNT68379"/>
    </source>
</evidence>
<dbReference type="EnsemblPlants" id="PNT68379">
    <property type="protein sequence ID" value="PNT68379"/>
    <property type="gene ID" value="BRADI_3g39795v3"/>
</dbReference>
<dbReference type="Gene3D" id="3.90.1750.10">
    <property type="entry name" value="Hect, E3 ligase catalytic domains"/>
    <property type="match status" value="1"/>
</dbReference>
<dbReference type="InterPro" id="IPR000569">
    <property type="entry name" value="HECT_dom"/>
</dbReference>
<dbReference type="SMART" id="SM00119">
    <property type="entry name" value="HECTc"/>
    <property type="match status" value="1"/>
</dbReference>
<dbReference type="Gramene" id="PNT68379">
    <property type="protein sequence ID" value="PNT68379"/>
    <property type="gene ID" value="BRADI_3g39795v3"/>
</dbReference>
<dbReference type="GO" id="GO:0061630">
    <property type="term" value="F:ubiquitin protein ligase activity"/>
    <property type="evidence" value="ECO:0000318"/>
    <property type="project" value="GO_Central"/>
</dbReference>
<dbReference type="InterPro" id="IPR035983">
    <property type="entry name" value="Hect_E3_ubiquitin_ligase"/>
</dbReference>
<dbReference type="InterPro" id="IPR050409">
    <property type="entry name" value="E3_ubiq-protein_ligase"/>
</dbReference>
<dbReference type="EMBL" id="CM000882">
    <property type="protein sequence ID" value="PNT68379.1"/>
    <property type="molecule type" value="Genomic_DNA"/>
</dbReference>
<dbReference type="EC" id="2.3.2.26" evidence="3"/>
<evidence type="ECO:0000313" key="8">
    <source>
        <dbReference type="EMBL" id="PNT68379.1"/>
    </source>
</evidence>
<dbReference type="PROSITE" id="PS50237">
    <property type="entry name" value="HECT"/>
    <property type="match status" value="1"/>
</dbReference>
<dbReference type="AlphaFoldDB" id="A0A2K2D272"/>
<evidence type="ECO:0000256" key="5">
    <source>
        <dbReference type="ARBA" id="ARBA00022786"/>
    </source>
</evidence>
<dbReference type="STRING" id="15368.A0A2K2D272"/>
<evidence type="ECO:0000256" key="6">
    <source>
        <dbReference type="PROSITE-ProRule" id="PRU00104"/>
    </source>
</evidence>
<dbReference type="OrthoDB" id="587448at2759"/>
<evidence type="ECO:0000256" key="2">
    <source>
        <dbReference type="ARBA" id="ARBA00004906"/>
    </source>
</evidence>
<evidence type="ECO:0000256" key="3">
    <source>
        <dbReference type="ARBA" id="ARBA00012485"/>
    </source>
</evidence>
<comment type="pathway">
    <text evidence="2">Protein modification; protein ubiquitination.</text>
</comment>
<reference evidence="8 9" key="1">
    <citation type="journal article" date="2010" name="Nature">
        <title>Genome sequencing and analysis of the model grass Brachypodium distachyon.</title>
        <authorList>
            <consortium name="International Brachypodium Initiative"/>
        </authorList>
    </citation>
    <scope>NUCLEOTIDE SEQUENCE [LARGE SCALE GENOMIC DNA]</scope>
    <source>
        <strain evidence="8 9">Bd21</strain>
    </source>
</reference>
<dbReference type="GO" id="GO:0006511">
    <property type="term" value="P:ubiquitin-dependent protein catabolic process"/>
    <property type="evidence" value="ECO:0000318"/>
    <property type="project" value="GO_Central"/>
</dbReference>
<accession>A0A2K2D272</accession>
<comment type="catalytic activity">
    <reaction evidence="1">
        <text>S-ubiquitinyl-[E2 ubiquitin-conjugating enzyme]-L-cysteine + [acceptor protein]-L-lysine = [E2 ubiquitin-conjugating enzyme]-L-cysteine + N(6)-ubiquitinyl-[acceptor protein]-L-lysine.</text>
        <dbReference type="EC" id="2.3.2.26"/>
    </reaction>
</comment>
<dbReference type="Proteomes" id="UP000008810">
    <property type="component" value="Chromosome 3"/>
</dbReference>
<evidence type="ECO:0000313" key="10">
    <source>
        <dbReference type="Proteomes" id="UP000008810"/>
    </source>
</evidence>
<dbReference type="PANTHER" id="PTHR11254">
    <property type="entry name" value="HECT DOMAIN UBIQUITIN-PROTEIN LIGASE"/>
    <property type="match status" value="1"/>
</dbReference>
<evidence type="ECO:0000256" key="4">
    <source>
        <dbReference type="ARBA" id="ARBA00022679"/>
    </source>
</evidence>
<keyword evidence="4" id="KW-0808">Transferase</keyword>
<dbReference type="SUPFAM" id="SSF56204">
    <property type="entry name" value="Hect, E3 ligase catalytic domain"/>
    <property type="match status" value="1"/>
</dbReference>